<evidence type="ECO:0000259" key="1">
    <source>
        <dbReference type="Pfam" id="PF10592"/>
    </source>
</evidence>
<evidence type="ECO:0000313" key="2">
    <source>
        <dbReference type="EMBL" id="MDB8017507.1"/>
    </source>
</evidence>
<dbReference type="EMBL" id="WKQP01000004">
    <property type="protein sequence ID" value="MSC59336.1"/>
    <property type="molecule type" value="Genomic_DNA"/>
</dbReference>
<protein>
    <submittedName>
        <fullName evidence="2">AIPR family protein</fullName>
    </submittedName>
    <submittedName>
        <fullName evidence="3">AIPR protein</fullName>
    </submittedName>
</protein>
<evidence type="ECO:0000313" key="5">
    <source>
        <dbReference type="Proteomes" id="UP000479563"/>
    </source>
</evidence>
<dbReference type="Proteomes" id="UP001193670">
    <property type="component" value="Unassembled WGS sequence"/>
</dbReference>
<gene>
    <name evidence="4" type="ORF">G4319_15290</name>
    <name evidence="3" type="ORF">GKE07_03725</name>
    <name evidence="2" type="ORF">PNE45_05610</name>
</gene>
<reference evidence="3 5" key="1">
    <citation type="journal article" date="2019" name="Nat. Med.">
        <title>A library of human gut bacterial isolates paired with longitudinal multiomics data enables mechanistic microbiome research.</title>
        <authorList>
            <person name="Poyet M."/>
            <person name="Groussin M."/>
            <person name="Gibbons S.M."/>
            <person name="Avila-Pacheco J."/>
            <person name="Jiang X."/>
            <person name="Kearney S.M."/>
            <person name="Perrotta A.R."/>
            <person name="Berdy B."/>
            <person name="Zhao S."/>
            <person name="Lieberman T.D."/>
            <person name="Swanson P.K."/>
            <person name="Smith M."/>
            <person name="Roesemann S."/>
            <person name="Alexander J.E."/>
            <person name="Rich S.A."/>
            <person name="Livny J."/>
            <person name="Vlamakis H."/>
            <person name="Clish C."/>
            <person name="Bullock K."/>
            <person name="Deik A."/>
            <person name="Scott J."/>
            <person name="Pierce K.A."/>
            <person name="Xavier R.J."/>
            <person name="Alm E.J."/>
        </authorList>
    </citation>
    <scope>NUCLEOTIDE SEQUENCE [LARGE SCALE GENOMIC DNA]</scope>
    <source>
        <strain evidence="3 5">BIOML-A11</strain>
    </source>
</reference>
<organism evidence="3 5">
    <name type="scientific">Agathobacter rectalis</name>
    <dbReference type="NCBI Taxonomy" id="39491"/>
    <lineage>
        <taxon>Bacteria</taxon>
        <taxon>Bacillati</taxon>
        <taxon>Bacillota</taxon>
        <taxon>Clostridia</taxon>
        <taxon>Lachnospirales</taxon>
        <taxon>Lachnospiraceae</taxon>
        <taxon>Agathobacter</taxon>
    </lineage>
</organism>
<dbReference type="Proteomes" id="UP000479563">
    <property type="component" value="Unassembled WGS sequence"/>
</dbReference>
<sequence length="411" mass="47764">MKELTITIPVKSFKKFDNPYDSKAMAAKYQFFVNVADIPSEWLEWLSVNPREQKLTTDVARDIAKSLRSSKKNFHVLNRGILLSAEEVTFDNKEKMATIKFLNPNMHGIVDGGHTYRQILKYQEEINPIYEKYVQVEVITSFDSIEELAEARNNSVAVDDKSIEELRGTFDPIKRIIENQRIQGEKYFDRISFRQNEFWGNKDVNNIIDVREIISIINMFNPILYDPMTPIHPIQSYTGKAASLNKFLKMSPLGVKEEDPEYRNAVIEKLTKIIPDIFKLWDDIEVNFAKVSKELNRRYGSKPYSNYGKDNVKKISMFSNVEMDYTVPKGIMYPVVGAFRALVCERDGQYDWTISPFNVWDEKKEQIVTSVLESSAQFGNSPDKLGKSTLLWDSLYNMILIYRITNEMKNR</sequence>
<dbReference type="InterPro" id="IPR018891">
    <property type="entry name" value="AIPR_C"/>
</dbReference>
<reference evidence="4" key="2">
    <citation type="journal article" date="2020" name="Cell Host Microbe">
        <title>Functional and Genomic Variation between Human-Derived Isolates of Lachnospiraceae Reveals Inter- and Intra-Species Diversity.</title>
        <authorList>
            <person name="Sorbara M.T."/>
            <person name="Littmann E.R."/>
            <person name="Fontana E."/>
            <person name="Moody T.U."/>
            <person name="Kohout C.E."/>
            <person name="Gjonbalaj M."/>
            <person name="Eaton V."/>
            <person name="Seok R."/>
            <person name="Leiner I.M."/>
            <person name="Pamer E.G."/>
        </authorList>
    </citation>
    <scope>NUCLEOTIDE SEQUENCE</scope>
    <source>
        <strain evidence="4">MSK.17.79</strain>
    </source>
</reference>
<dbReference type="EMBL" id="JAAILW010000061">
    <property type="protein sequence ID" value="NSC28653.1"/>
    <property type="molecule type" value="Genomic_DNA"/>
</dbReference>
<dbReference type="RefSeq" id="WP_015515647.1">
    <property type="nucleotide sequence ID" value="NZ_JAAILW010000061.1"/>
</dbReference>
<accession>A0A6L5T5J1</accession>
<dbReference type="Proteomes" id="UP001212823">
    <property type="component" value="Unassembled WGS sequence"/>
</dbReference>
<dbReference type="EMBL" id="JAQLYE010000008">
    <property type="protein sequence ID" value="MDB8017507.1"/>
    <property type="molecule type" value="Genomic_DNA"/>
</dbReference>
<dbReference type="AlphaFoldDB" id="A0A6L5T5J1"/>
<reference evidence="2" key="4">
    <citation type="submission" date="2023-01" db="EMBL/GenBank/DDBJ databases">
        <title>Human gut microbiome strain richness.</title>
        <authorList>
            <person name="Chen-Liaw A."/>
        </authorList>
    </citation>
    <scope>NUCLEOTIDE SEQUENCE</scope>
    <source>
        <strain evidence="2">1001283st1_D2_1001283B150209_150212</strain>
    </source>
</reference>
<reference evidence="4" key="3">
    <citation type="submission" date="2020-02" db="EMBL/GenBank/DDBJ databases">
        <authorList>
            <person name="Littmann E."/>
            <person name="Sorbara M."/>
        </authorList>
    </citation>
    <scope>NUCLEOTIDE SEQUENCE</scope>
    <source>
        <strain evidence="4">MSK.17.79</strain>
    </source>
</reference>
<comment type="caution">
    <text evidence="3">The sequence shown here is derived from an EMBL/GenBank/DDBJ whole genome shotgun (WGS) entry which is preliminary data.</text>
</comment>
<evidence type="ECO:0000313" key="4">
    <source>
        <dbReference type="EMBL" id="NSC28653.1"/>
    </source>
</evidence>
<evidence type="ECO:0000313" key="3">
    <source>
        <dbReference type="EMBL" id="MSC59336.1"/>
    </source>
</evidence>
<name>A0A6L5T5J1_9FIRM</name>
<feature type="domain" description="Abortive phage infection protein C-terminal" evidence="1">
    <location>
        <begin position="46"/>
        <end position="378"/>
    </location>
</feature>
<proteinExistence type="predicted"/>
<dbReference type="Pfam" id="PF10592">
    <property type="entry name" value="AIPR"/>
    <property type="match status" value="1"/>
</dbReference>